<comment type="caution">
    <text evidence="1">The sequence shown here is derived from an EMBL/GenBank/DDBJ whole genome shotgun (WGS) entry which is preliminary data.</text>
</comment>
<keyword evidence="2" id="KW-1185">Reference proteome</keyword>
<dbReference type="Proteomes" id="UP001154282">
    <property type="component" value="Unassembled WGS sequence"/>
</dbReference>
<evidence type="ECO:0008006" key="3">
    <source>
        <dbReference type="Google" id="ProtNLM"/>
    </source>
</evidence>
<sequence>MKLKDREIRQFQSTHYVPYPSSLFFPHSTFSLLLRRIRQSRIQKQPLYLEDYCYQIIFSFRMLHFLGGRFERVFSLVKICRHHLMPYITATPLIYGWFGGQYSSLTLFSTVQSQPHQPQGIFASGKASTSKERSESIDALLHLFWHLRR</sequence>
<dbReference type="AlphaFoldDB" id="A0AAV0L3P3"/>
<accession>A0AAV0L3P3</accession>
<protein>
    <recommendedName>
        <fullName evidence="3">Maturase K</fullName>
    </recommendedName>
</protein>
<evidence type="ECO:0000313" key="2">
    <source>
        <dbReference type="Proteomes" id="UP001154282"/>
    </source>
</evidence>
<reference evidence="1" key="1">
    <citation type="submission" date="2022-08" db="EMBL/GenBank/DDBJ databases">
        <authorList>
            <person name="Gutierrez-Valencia J."/>
        </authorList>
    </citation>
    <scope>NUCLEOTIDE SEQUENCE</scope>
</reference>
<proteinExistence type="predicted"/>
<dbReference type="EMBL" id="CAMGYJ010000006">
    <property type="protein sequence ID" value="CAI0429095.1"/>
    <property type="molecule type" value="Genomic_DNA"/>
</dbReference>
<evidence type="ECO:0000313" key="1">
    <source>
        <dbReference type="EMBL" id="CAI0429095.1"/>
    </source>
</evidence>
<organism evidence="1 2">
    <name type="scientific">Linum tenue</name>
    <dbReference type="NCBI Taxonomy" id="586396"/>
    <lineage>
        <taxon>Eukaryota</taxon>
        <taxon>Viridiplantae</taxon>
        <taxon>Streptophyta</taxon>
        <taxon>Embryophyta</taxon>
        <taxon>Tracheophyta</taxon>
        <taxon>Spermatophyta</taxon>
        <taxon>Magnoliopsida</taxon>
        <taxon>eudicotyledons</taxon>
        <taxon>Gunneridae</taxon>
        <taxon>Pentapetalae</taxon>
        <taxon>rosids</taxon>
        <taxon>fabids</taxon>
        <taxon>Malpighiales</taxon>
        <taxon>Linaceae</taxon>
        <taxon>Linum</taxon>
    </lineage>
</organism>
<name>A0AAV0L3P3_9ROSI</name>
<gene>
    <name evidence="1" type="ORF">LITE_LOCUS21985</name>
</gene>